<accession>A0A7J6Q1Y9</accession>
<dbReference type="Proteomes" id="UP000553632">
    <property type="component" value="Unassembled WGS sequence"/>
</dbReference>
<name>A0A7J6Q1Y9_PEROL</name>
<reference evidence="2 3" key="1">
    <citation type="submission" date="2020-04" db="EMBL/GenBank/DDBJ databases">
        <title>Perkinsus olseni comparative genomics.</title>
        <authorList>
            <person name="Bogema D.R."/>
        </authorList>
    </citation>
    <scope>NUCLEOTIDE SEQUENCE [LARGE SCALE GENOMIC DNA]</scope>
    <source>
        <strain evidence="2 3">ATCC PRA-207</strain>
    </source>
</reference>
<feature type="compositionally biased region" description="Gly residues" evidence="1">
    <location>
        <begin position="36"/>
        <end position="45"/>
    </location>
</feature>
<evidence type="ECO:0000313" key="3">
    <source>
        <dbReference type="Proteomes" id="UP000553632"/>
    </source>
</evidence>
<dbReference type="AlphaFoldDB" id="A0A7J6Q1Y9"/>
<dbReference type="OMA" id="RIICHYT"/>
<feature type="compositionally biased region" description="Polar residues" evidence="1">
    <location>
        <begin position="1"/>
        <end position="14"/>
    </location>
</feature>
<proteinExistence type="predicted"/>
<gene>
    <name evidence="2" type="ORF">FOZ63_031873</name>
</gene>
<evidence type="ECO:0000313" key="2">
    <source>
        <dbReference type="EMBL" id="KAF4702445.1"/>
    </source>
</evidence>
<feature type="region of interest" description="Disordered" evidence="1">
    <location>
        <begin position="176"/>
        <end position="216"/>
    </location>
</feature>
<feature type="compositionally biased region" description="Basic and acidic residues" evidence="1">
    <location>
        <begin position="125"/>
        <end position="135"/>
    </location>
</feature>
<dbReference type="EMBL" id="JABANO010036058">
    <property type="protein sequence ID" value="KAF4702445.1"/>
    <property type="molecule type" value="Genomic_DNA"/>
</dbReference>
<sequence>MPQAGSRNPVQPSPSRGVDTDSRLAAPHSARTQDGGIHGYGGGVRGHAYRRRWEYSDGGTSNSVKEHHRYSQRRGNFAGRSGVGSTRKGNDFERGEYPQVDNCCSSGGSPASDWAGGGSGKVNRGRKENARDRGNTRSKTYAPLIGCSLGNSESSRVSEKEWGEGALILTLESPPSAVLSGRESEDSKLATTPEHTPAPQLAVASSPGNAPLLPQCELPHLSSSLAKPTQPVDDEPEVLGAALEVLTIGSSMGHSADALASPGDGRVQRQVPGYECCTGSDEGAKARAEITSDGPRLRVDKEAAMRIICHYTGLRRPRKPTST</sequence>
<evidence type="ECO:0000256" key="1">
    <source>
        <dbReference type="SAM" id="MobiDB-lite"/>
    </source>
</evidence>
<keyword evidence="3" id="KW-1185">Reference proteome</keyword>
<protein>
    <submittedName>
        <fullName evidence="2">Uncharacterized protein</fullName>
    </submittedName>
</protein>
<organism evidence="2 3">
    <name type="scientific">Perkinsus olseni</name>
    <name type="common">Perkinsus atlanticus</name>
    <dbReference type="NCBI Taxonomy" id="32597"/>
    <lineage>
        <taxon>Eukaryota</taxon>
        <taxon>Sar</taxon>
        <taxon>Alveolata</taxon>
        <taxon>Perkinsozoa</taxon>
        <taxon>Perkinsea</taxon>
        <taxon>Perkinsida</taxon>
        <taxon>Perkinsidae</taxon>
        <taxon>Perkinsus</taxon>
    </lineage>
</organism>
<comment type="caution">
    <text evidence="2">The sequence shown here is derived from an EMBL/GenBank/DDBJ whole genome shotgun (WGS) entry which is preliminary data.</text>
</comment>
<feature type="region of interest" description="Disordered" evidence="1">
    <location>
        <begin position="1"/>
        <end position="138"/>
    </location>
</feature>